<evidence type="ECO:0000256" key="1">
    <source>
        <dbReference type="SAM" id="MobiDB-lite"/>
    </source>
</evidence>
<gene>
    <name evidence="2" type="ORF">Taro_023868</name>
</gene>
<feature type="compositionally biased region" description="Basic and acidic residues" evidence="1">
    <location>
        <begin position="44"/>
        <end position="68"/>
    </location>
</feature>
<comment type="caution">
    <text evidence="2">The sequence shown here is derived from an EMBL/GenBank/DDBJ whole genome shotgun (WGS) entry which is preliminary data.</text>
</comment>
<name>A0A843V7N4_COLES</name>
<organism evidence="2 3">
    <name type="scientific">Colocasia esculenta</name>
    <name type="common">Wild taro</name>
    <name type="synonym">Arum esculentum</name>
    <dbReference type="NCBI Taxonomy" id="4460"/>
    <lineage>
        <taxon>Eukaryota</taxon>
        <taxon>Viridiplantae</taxon>
        <taxon>Streptophyta</taxon>
        <taxon>Embryophyta</taxon>
        <taxon>Tracheophyta</taxon>
        <taxon>Spermatophyta</taxon>
        <taxon>Magnoliopsida</taxon>
        <taxon>Liliopsida</taxon>
        <taxon>Araceae</taxon>
        <taxon>Aroideae</taxon>
        <taxon>Colocasieae</taxon>
        <taxon>Colocasia</taxon>
    </lineage>
</organism>
<dbReference type="Proteomes" id="UP000652761">
    <property type="component" value="Unassembled WGS sequence"/>
</dbReference>
<sequence length="68" mass="7891">MWKQPSARTYRDNEAHGTPERPRETRISRHKHQHPGPPQGTPRETAERKPLSMAHEAKPTKPKEARYG</sequence>
<dbReference type="EMBL" id="NMUH01001320">
    <property type="protein sequence ID" value="MQL91256.1"/>
    <property type="molecule type" value="Genomic_DNA"/>
</dbReference>
<dbReference type="AlphaFoldDB" id="A0A843V7N4"/>
<evidence type="ECO:0000313" key="2">
    <source>
        <dbReference type="EMBL" id="MQL91256.1"/>
    </source>
</evidence>
<protein>
    <submittedName>
        <fullName evidence="2">Uncharacterized protein</fullName>
    </submittedName>
</protein>
<accession>A0A843V7N4</accession>
<evidence type="ECO:0000313" key="3">
    <source>
        <dbReference type="Proteomes" id="UP000652761"/>
    </source>
</evidence>
<feature type="compositionally biased region" description="Basic and acidic residues" evidence="1">
    <location>
        <begin position="9"/>
        <end position="27"/>
    </location>
</feature>
<keyword evidence="3" id="KW-1185">Reference proteome</keyword>
<feature type="region of interest" description="Disordered" evidence="1">
    <location>
        <begin position="1"/>
        <end position="68"/>
    </location>
</feature>
<proteinExistence type="predicted"/>
<reference evidence="2" key="1">
    <citation type="submission" date="2017-07" db="EMBL/GenBank/DDBJ databases">
        <title>Taro Niue Genome Assembly and Annotation.</title>
        <authorList>
            <person name="Atibalentja N."/>
            <person name="Keating K."/>
            <person name="Fields C.J."/>
        </authorList>
    </citation>
    <scope>NUCLEOTIDE SEQUENCE</scope>
    <source>
        <strain evidence="2">Niue_2</strain>
        <tissue evidence="2">Leaf</tissue>
    </source>
</reference>